<accession>A0ACB6Z1D8</accession>
<sequence>MKSLMSLSFNKISRAGLDAASVATSIGFTATKLGTRLGFSITRGITTTAAGIAGSVLDYGLFGGRTGAGPVLSSAVASTLSVIEQLALAPILISESLTSTSFTAAIGSLDLVSTIMPGGEEATFSLGSFVQLVRREWTDPIGKHFLPEKRYSVLQVAKALVAWATLQGLTYEWQEKQWSPYLRQIHLHKSSPSNVDPLQSSPGETPALRVTADVTFPGSKGQIISADIGEVVEDEPRGPHADRQDTDLELYLVFRRLSKLVLAGYGGASLLFFGLSPNAFVSSGLSTGSGANLSEAVDASERQPSPSPLHLGHYSWWNLLLGRHDYDIFHSHVRSSLETQLDATNGVEPQMPRYWVLSDHRRKQVVLVIRGTMSLNDLAIDLTCESKEVCLDRSMQTDPPRVSPFLGEDSYYDDHPFVDIEDILDSIPGSYPGFLDNDTVSKLSPSALQFSISGDSYQVHGGIHKMAMEMGGIGRPVWLVVKDALRRNPSYDLVLCGHSLGAGLCTILGLMWADPGTCRTVRQGGLPPGRGVQVYAFAPPCILDLRLSKLSSSLVRSFVYSYDVVSRLSLGSVRDMTSAASWLCDADERGKGEGYTGILGRALIQKAGYRDIGSSDWFLSIRRTLEANMQMDRLYPPGRVWWVIRDNSDTPTHSQAPSTRGSCSIGDNFWLYEVVDVEKVFGQVVFARDMLSSYMPHAYDQVLQQLYPYSSMGDYP</sequence>
<keyword evidence="2" id="KW-1185">Reference proteome</keyword>
<reference evidence="1" key="1">
    <citation type="submission" date="2019-10" db="EMBL/GenBank/DDBJ databases">
        <authorList>
            <consortium name="DOE Joint Genome Institute"/>
            <person name="Kuo A."/>
            <person name="Miyauchi S."/>
            <person name="Kiss E."/>
            <person name="Drula E."/>
            <person name="Kohler A."/>
            <person name="Sanchez-Garcia M."/>
            <person name="Andreopoulos B."/>
            <person name="Barry K.W."/>
            <person name="Bonito G."/>
            <person name="Buee M."/>
            <person name="Carver A."/>
            <person name="Chen C."/>
            <person name="Cichocki N."/>
            <person name="Clum A."/>
            <person name="Culley D."/>
            <person name="Crous P.W."/>
            <person name="Fauchery L."/>
            <person name="Girlanda M."/>
            <person name="Hayes R."/>
            <person name="Keri Z."/>
            <person name="Labutti K."/>
            <person name="Lipzen A."/>
            <person name="Lombard V."/>
            <person name="Magnuson J."/>
            <person name="Maillard F."/>
            <person name="Morin E."/>
            <person name="Murat C."/>
            <person name="Nolan M."/>
            <person name="Ohm R."/>
            <person name="Pangilinan J."/>
            <person name="Pereira M."/>
            <person name="Perotto S."/>
            <person name="Peter M."/>
            <person name="Riley R."/>
            <person name="Sitrit Y."/>
            <person name="Stielow B."/>
            <person name="Szollosi G."/>
            <person name="Zifcakova L."/>
            <person name="Stursova M."/>
            <person name="Spatafora J.W."/>
            <person name="Tedersoo L."/>
            <person name="Vaario L.-M."/>
            <person name="Yamada A."/>
            <person name="Yan M."/>
            <person name="Wang P."/>
            <person name="Xu J."/>
            <person name="Bruns T."/>
            <person name="Baldrian P."/>
            <person name="Vilgalys R."/>
            <person name="Henrissat B."/>
            <person name="Grigoriev I.V."/>
            <person name="Hibbett D."/>
            <person name="Nagy L.G."/>
            <person name="Martin F.M."/>
        </authorList>
    </citation>
    <scope>NUCLEOTIDE SEQUENCE</scope>
    <source>
        <strain evidence="1">P2</strain>
    </source>
</reference>
<protein>
    <submittedName>
        <fullName evidence="1">Alpha/beta-hydrolase</fullName>
    </submittedName>
</protein>
<proteinExistence type="predicted"/>
<name>A0ACB6Z1D8_THEGA</name>
<dbReference type="Proteomes" id="UP000886501">
    <property type="component" value="Unassembled WGS sequence"/>
</dbReference>
<evidence type="ECO:0000313" key="2">
    <source>
        <dbReference type="Proteomes" id="UP000886501"/>
    </source>
</evidence>
<evidence type="ECO:0000313" key="1">
    <source>
        <dbReference type="EMBL" id="KAF9643309.1"/>
    </source>
</evidence>
<gene>
    <name evidence="1" type="ORF">BDM02DRAFT_3123598</name>
</gene>
<organism evidence="1 2">
    <name type="scientific">Thelephora ganbajun</name>
    <name type="common">Ganba fungus</name>
    <dbReference type="NCBI Taxonomy" id="370292"/>
    <lineage>
        <taxon>Eukaryota</taxon>
        <taxon>Fungi</taxon>
        <taxon>Dikarya</taxon>
        <taxon>Basidiomycota</taxon>
        <taxon>Agaricomycotina</taxon>
        <taxon>Agaricomycetes</taxon>
        <taxon>Thelephorales</taxon>
        <taxon>Thelephoraceae</taxon>
        <taxon>Thelephora</taxon>
    </lineage>
</organism>
<reference evidence="1" key="2">
    <citation type="journal article" date="2020" name="Nat. Commun.">
        <title>Large-scale genome sequencing of mycorrhizal fungi provides insights into the early evolution of symbiotic traits.</title>
        <authorList>
            <person name="Miyauchi S."/>
            <person name="Kiss E."/>
            <person name="Kuo A."/>
            <person name="Drula E."/>
            <person name="Kohler A."/>
            <person name="Sanchez-Garcia M."/>
            <person name="Morin E."/>
            <person name="Andreopoulos B."/>
            <person name="Barry K.W."/>
            <person name="Bonito G."/>
            <person name="Buee M."/>
            <person name="Carver A."/>
            <person name="Chen C."/>
            <person name="Cichocki N."/>
            <person name="Clum A."/>
            <person name="Culley D."/>
            <person name="Crous P.W."/>
            <person name="Fauchery L."/>
            <person name="Girlanda M."/>
            <person name="Hayes R.D."/>
            <person name="Keri Z."/>
            <person name="LaButti K."/>
            <person name="Lipzen A."/>
            <person name="Lombard V."/>
            <person name="Magnuson J."/>
            <person name="Maillard F."/>
            <person name="Murat C."/>
            <person name="Nolan M."/>
            <person name="Ohm R.A."/>
            <person name="Pangilinan J."/>
            <person name="Pereira M.F."/>
            <person name="Perotto S."/>
            <person name="Peter M."/>
            <person name="Pfister S."/>
            <person name="Riley R."/>
            <person name="Sitrit Y."/>
            <person name="Stielow J.B."/>
            <person name="Szollosi G."/>
            <person name="Zifcakova L."/>
            <person name="Stursova M."/>
            <person name="Spatafora J.W."/>
            <person name="Tedersoo L."/>
            <person name="Vaario L.M."/>
            <person name="Yamada A."/>
            <person name="Yan M."/>
            <person name="Wang P."/>
            <person name="Xu J."/>
            <person name="Bruns T."/>
            <person name="Baldrian P."/>
            <person name="Vilgalys R."/>
            <person name="Dunand C."/>
            <person name="Henrissat B."/>
            <person name="Grigoriev I.V."/>
            <person name="Hibbett D."/>
            <person name="Nagy L.G."/>
            <person name="Martin F.M."/>
        </authorList>
    </citation>
    <scope>NUCLEOTIDE SEQUENCE</scope>
    <source>
        <strain evidence="1">P2</strain>
    </source>
</reference>
<dbReference type="EMBL" id="MU118246">
    <property type="protein sequence ID" value="KAF9643309.1"/>
    <property type="molecule type" value="Genomic_DNA"/>
</dbReference>
<comment type="caution">
    <text evidence="1">The sequence shown here is derived from an EMBL/GenBank/DDBJ whole genome shotgun (WGS) entry which is preliminary data.</text>
</comment>